<proteinExistence type="inferred from homology"/>
<name>A0AAV7DZK2_ARIFI</name>
<dbReference type="Pfam" id="PF20431">
    <property type="entry name" value="E_motif"/>
    <property type="match status" value="1"/>
</dbReference>
<dbReference type="NCBIfam" id="TIGR00756">
    <property type="entry name" value="PPR"/>
    <property type="match status" value="4"/>
</dbReference>
<reference evidence="6 7" key="1">
    <citation type="submission" date="2021-07" db="EMBL/GenBank/DDBJ databases">
        <title>The Aristolochia fimbriata genome: insights into angiosperm evolution, floral development and chemical biosynthesis.</title>
        <authorList>
            <person name="Jiao Y."/>
        </authorList>
    </citation>
    <scope>NUCLEOTIDE SEQUENCE [LARGE SCALE GENOMIC DNA]</scope>
    <source>
        <strain evidence="6">IBCAS-2021</strain>
        <tissue evidence="6">Leaf</tissue>
    </source>
</reference>
<comment type="caution">
    <text evidence="6">The sequence shown here is derived from an EMBL/GenBank/DDBJ whole genome shotgun (WGS) entry which is preliminary data.</text>
</comment>
<sequence length="797" mass="89631">MDLMTPYRTSILTSPPFAFQTISKLNPTPKFRDNPSTKPGPDSQSVSSITLEQTKQIHARLIRTQFGGHCCNVIDDPFLPRQTPEAQFNSLVTSYTRNNRPQESLKIYSHLRLADAFVDNFTAPSILKACGQLSKVREGEEVHGFVLKMGFGLDVFVQNSLIQMYTECENVDFAERVFNKMTQRDVVSWSAMMGSYRRNRCFGEALDLIKEMGALDVTLDRTVVLNMINLFADMGELEMGRVVHGYVLKYIDFEMENVNVCTALIDMYGKGGSTVPARQIFDRMVHKNVVTWTAMVAGYIHCGELDQGLELVHRMLEENVSPNEITILSWVIECGFAGALELGKLLHGYALKNRFEVSPSLATALLDMYGKCGEVRIARAIFDGMGKRDVAAWTAMISGYAHSNCLLEAFKLFIHLLSSNIEPNSLTMVNLLVLCGEAGALHLGKWVHGIMEKLGIELDVVLATALVDMYAKCGEIDEAYQIFVGTRHRDTSMLNALMGSLAMHGRGKQALELFHEMRKQKIRPNEITFVGVLHACSHAGLVEEGRLIFHQMVKHYRVDPTVQHYGCMVDLLGRAGRLNEAHEMIKSMPIKPNVVVWGALLASCRLHKNLKLAKLAARELLELQPRHCGYNVLLSNIYAAESRWHEVREIRNVMKETGMRKSPGFSSIEVNGVLHEFISSDRTHPQSEQIEEKLEEMQKKLIEAGYVANTSAVLLNIDEEEKETALSLHSEKLAMAFGLISTAANTPIRIMKNLRVCDDCHSATKLLSKIYGRLIIVRDRNRFHQFSEGSCSCKDYW</sequence>
<dbReference type="GO" id="GO:0003723">
    <property type="term" value="F:RNA binding"/>
    <property type="evidence" value="ECO:0007669"/>
    <property type="project" value="InterPro"/>
</dbReference>
<dbReference type="InterPro" id="IPR046849">
    <property type="entry name" value="E2_motif"/>
</dbReference>
<feature type="repeat" description="PPR" evidence="3">
    <location>
        <begin position="389"/>
        <end position="423"/>
    </location>
</feature>
<accession>A0AAV7DZK2</accession>
<dbReference type="PANTHER" id="PTHR47926">
    <property type="entry name" value="PENTATRICOPEPTIDE REPEAT-CONTAINING PROTEIN"/>
    <property type="match status" value="1"/>
</dbReference>
<dbReference type="EMBL" id="JAINDJ010000007">
    <property type="protein sequence ID" value="KAG9441459.1"/>
    <property type="molecule type" value="Genomic_DNA"/>
</dbReference>
<evidence type="ECO:0000313" key="7">
    <source>
        <dbReference type="Proteomes" id="UP000825729"/>
    </source>
</evidence>
<dbReference type="Pfam" id="PF01535">
    <property type="entry name" value="PPR"/>
    <property type="match status" value="5"/>
</dbReference>
<evidence type="ECO:0000256" key="3">
    <source>
        <dbReference type="PROSITE-ProRule" id="PRU00708"/>
    </source>
</evidence>
<dbReference type="Gene3D" id="1.25.40.10">
    <property type="entry name" value="Tetratricopeptide repeat domain"/>
    <property type="match status" value="5"/>
</dbReference>
<feature type="repeat" description="PPR" evidence="3">
    <location>
        <begin position="490"/>
        <end position="524"/>
    </location>
</feature>
<dbReference type="PROSITE" id="PS51375">
    <property type="entry name" value="PPR"/>
    <property type="match status" value="4"/>
</dbReference>
<feature type="repeat" description="PPR" evidence="3">
    <location>
        <begin position="288"/>
        <end position="322"/>
    </location>
</feature>
<evidence type="ECO:0000256" key="2">
    <source>
        <dbReference type="ARBA" id="ARBA00022737"/>
    </source>
</evidence>
<dbReference type="Proteomes" id="UP000825729">
    <property type="component" value="Unassembled WGS sequence"/>
</dbReference>
<dbReference type="AlphaFoldDB" id="A0AAV7DZK2"/>
<feature type="domain" description="DYW" evidence="5">
    <location>
        <begin position="705"/>
        <end position="797"/>
    </location>
</feature>
<dbReference type="Pfam" id="PF13041">
    <property type="entry name" value="PPR_2"/>
    <property type="match status" value="3"/>
</dbReference>
<evidence type="ECO:0000256" key="4">
    <source>
        <dbReference type="SAM" id="MobiDB-lite"/>
    </source>
</evidence>
<dbReference type="InterPro" id="IPR002885">
    <property type="entry name" value="PPR_rpt"/>
</dbReference>
<dbReference type="Pfam" id="PF14432">
    <property type="entry name" value="DYW_deaminase"/>
    <property type="match status" value="1"/>
</dbReference>
<dbReference type="PANTHER" id="PTHR47926:SF490">
    <property type="entry name" value="REPEAT-LIKE SUPERFAMILY PROTEIN, PUTATIVE-RELATED"/>
    <property type="match status" value="1"/>
</dbReference>
<dbReference type="InterPro" id="IPR011990">
    <property type="entry name" value="TPR-like_helical_dom_sf"/>
</dbReference>
<feature type="compositionally biased region" description="Polar residues" evidence="4">
    <location>
        <begin position="36"/>
        <end position="48"/>
    </location>
</feature>
<dbReference type="FunFam" id="1.25.40.10:FF:000344">
    <property type="entry name" value="Pentatricopeptide repeat-containing protein"/>
    <property type="match status" value="1"/>
</dbReference>
<dbReference type="InterPro" id="IPR046848">
    <property type="entry name" value="E_motif"/>
</dbReference>
<dbReference type="GO" id="GO:0009451">
    <property type="term" value="P:RNA modification"/>
    <property type="evidence" value="ECO:0007669"/>
    <property type="project" value="InterPro"/>
</dbReference>
<dbReference type="FunFam" id="1.25.40.10:FF:002148">
    <property type="entry name" value="Pentatricopeptide repeat-containing protein At2g29760, chloroplastic"/>
    <property type="match status" value="1"/>
</dbReference>
<feature type="repeat" description="PPR" evidence="3">
    <location>
        <begin position="185"/>
        <end position="219"/>
    </location>
</feature>
<keyword evidence="7" id="KW-1185">Reference proteome</keyword>
<comment type="similarity">
    <text evidence="1">Belongs to the PPR family. PCMP-H subfamily.</text>
</comment>
<dbReference type="FunFam" id="1.25.40.10:FF:000285">
    <property type="entry name" value="Pentatricopeptide repeat-containing protein, chloroplastic"/>
    <property type="match status" value="1"/>
</dbReference>
<dbReference type="Pfam" id="PF20430">
    <property type="entry name" value="Eplus_motif"/>
    <property type="match status" value="1"/>
</dbReference>
<protein>
    <recommendedName>
        <fullName evidence="5">DYW domain-containing protein</fullName>
    </recommendedName>
</protein>
<feature type="region of interest" description="Disordered" evidence="4">
    <location>
        <begin position="23"/>
        <end position="48"/>
    </location>
</feature>
<dbReference type="FunFam" id="1.25.40.10:FF:000343">
    <property type="entry name" value="Pentatricopeptide repeat-containing protein At3g58590"/>
    <property type="match status" value="1"/>
</dbReference>
<organism evidence="6 7">
    <name type="scientific">Aristolochia fimbriata</name>
    <name type="common">White veined hardy Dutchman's pipe vine</name>
    <dbReference type="NCBI Taxonomy" id="158543"/>
    <lineage>
        <taxon>Eukaryota</taxon>
        <taxon>Viridiplantae</taxon>
        <taxon>Streptophyta</taxon>
        <taxon>Embryophyta</taxon>
        <taxon>Tracheophyta</taxon>
        <taxon>Spermatophyta</taxon>
        <taxon>Magnoliopsida</taxon>
        <taxon>Magnoliidae</taxon>
        <taxon>Piperales</taxon>
        <taxon>Aristolochiaceae</taxon>
        <taxon>Aristolochia</taxon>
    </lineage>
</organism>
<keyword evidence="2" id="KW-0677">Repeat</keyword>
<dbReference type="InterPro" id="IPR046960">
    <property type="entry name" value="PPR_At4g14850-like_plant"/>
</dbReference>
<evidence type="ECO:0000313" key="6">
    <source>
        <dbReference type="EMBL" id="KAG9441459.1"/>
    </source>
</evidence>
<gene>
    <name evidence="6" type="ORF">H6P81_017313</name>
</gene>
<evidence type="ECO:0000259" key="5">
    <source>
        <dbReference type="Pfam" id="PF14432"/>
    </source>
</evidence>
<evidence type="ECO:0000256" key="1">
    <source>
        <dbReference type="ARBA" id="ARBA00006643"/>
    </source>
</evidence>
<dbReference type="GO" id="GO:0008270">
    <property type="term" value="F:zinc ion binding"/>
    <property type="evidence" value="ECO:0007669"/>
    <property type="project" value="InterPro"/>
</dbReference>
<dbReference type="InterPro" id="IPR032867">
    <property type="entry name" value="DYW_dom"/>
</dbReference>